<reference evidence="1" key="3">
    <citation type="submission" date="2025-09" db="UniProtKB">
        <authorList>
            <consortium name="Ensembl"/>
        </authorList>
    </citation>
    <scope>IDENTIFICATION</scope>
</reference>
<sequence length="62" mass="7000">MEAVLQVLDGEVPSSLRKCFTEVSLFTHTSVIPQLHVKPHINSLPLLFLIVCEHVYSKVCPR</sequence>
<reference evidence="1" key="1">
    <citation type="submission" date="2019-06" db="EMBL/GenBank/DDBJ databases">
        <authorList>
            <consortium name="Wellcome Sanger Institute Data Sharing"/>
        </authorList>
    </citation>
    <scope>NUCLEOTIDE SEQUENCE [LARGE SCALE GENOMIC DNA]</scope>
</reference>
<protein>
    <submittedName>
        <fullName evidence="1">Uncharacterized protein</fullName>
    </submittedName>
</protein>
<evidence type="ECO:0000313" key="2">
    <source>
        <dbReference type="Proteomes" id="UP000472271"/>
    </source>
</evidence>
<accession>A0A673BBK3</accession>
<evidence type="ECO:0000313" key="1">
    <source>
        <dbReference type="Ensembl" id="ENSSORP00005038649.1"/>
    </source>
</evidence>
<organism evidence="1 2">
    <name type="scientific">Sphaeramia orbicularis</name>
    <name type="common">orbiculate cardinalfish</name>
    <dbReference type="NCBI Taxonomy" id="375764"/>
    <lineage>
        <taxon>Eukaryota</taxon>
        <taxon>Metazoa</taxon>
        <taxon>Chordata</taxon>
        <taxon>Craniata</taxon>
        <taxon>Vertebrata</taxon>
        <taxon>Euteleostomi</taxon>
        <taxon>Actinopterygii</taxon>
        <taxon>Neopterygii</taxon>
        <taxon>Teleostei</taxon>
        <taxon>Neoteleostei</taxon>
        <taxon>Acanthomorphata</taxon>
        <taxon>Gobiaria</taxon>
        <taxon>Kurtiformes</taxon>
        <taxon>Apogonoidei</taxon>
        <taxon>Apogonidae</taxon>
        <taxon>Apogoninae</taxon>
        <taxon>Sphaeramia</taxon>
    </lineage>
</organism>
<reference evidence="1" key="2">
    <citation type="submission" date="2025-08" db="UniProtKB">
        <authorList>
            <consortium name="Ensembl"/>
        </authorList>
    </citation>
    <scope>IDENTIFICATION</scope>
</reference>
<dbReference type="Proteomes" id="UP000472271">
    <property type="component" value="Chromosome 13"/>
</dbReference>
<name>A0A673BBK3_9TELE</name>
<proteinExistence type="predicted"/>
<dbReference type="AlphaFoldDB" id="A0A673BBK3"/>
<dbReference type="Ensembl" id="ENSSORT00005039644.1">
    <property type="protein sequence ID" value="ENSSORP00005038649.1"/>
    <property type="gene ID" value="ENSSORG00005018059.1"/>
</dbReference>
<keyword evidence="2" id="KW-1185">Reference proteome</keyword>
<dbReference type="InParanoid" id="A0A673BBK3"/>